<evidence type="ECO:0000313" key="1">
    <source>
        <dbReference type="EMBL" id="TYS17710.1"/>
    </source>
</evidence>
<gene>
    <name evidence="1" type="ORF">FZC78_07565</name>
</gene>
<organism evidence="1 2">
    <name type="scientific">Rossellomorea vietnamensis</name>
    <dbReference type="NCBI Taxonomy" id="218284"/>
    <lineage>
        <taxon>Bacteria</taxon>
        <taxon>Bacillati</taxon>
        <taxon>Bacillota</taxon>
        <taxon>Bacilli</taxon>
        <taxon>Bacillales</taxon>
        <taxon>Bacillaceae</taxon>
        <taxon>Rossellomorea</taxon>
    </lineage>
</organism>
<protein>
    <submittedName>
        <fullName evidence="1">Uncharacterized protein</fullName>
    </submittedName>
</protein>
<reference evidence="1 2" key="1">
    <citation type="submission" date="2019-08" db="EMBL/GenBank/DDBJ databases">
        <title>Bacillus genomes from the desert of Cuatro Cienegas, Coahuila.</title>
        <authorList>
            <person name="Olmedo-Alvarez G."/>
        </authorList>
    </citation>
    <scope>NUCLEOTIDE SEQUENCE [LARGE SCALE GENOMIC DNA]</scope>
    <source>
        <strain evidence="1 2">CH34_1T</strain>
    </source>
</reference>
<sequence>MLRGNRNDPFISNLVIVLPGGLKGKPICRGFSNRILGVTAEQELPVPPQLLDKYKHYDTQMRFVLIDEDERSFEVERFCYLGGIGDWINIDNSTDLESLVREYVQHLGQESFYDLGV</sequence>
<name>A0A5D4NUV9_9BACI</name>
<dbReference type="AlphaFoldDB" id="A0A5D4NUV9"/>
<comment type="caution">
    <text evidence="1">The sequence shown here is derived from an EMBL/GenBank/DDBJ whole genome shotgun (WGS) entry which is preliminary data.</text>
</comment>
<dbReference type="EMBL" id="VTEI01000003">
    <property type="protein sequence ID" value="TYS17710.1"/>
    <property type="molecule type" value="Genomic_DNA"/>
</dbReference>
<dbReference type="Proteomes" id="UP000322267">
    <property type="component" value="Unassembled WGS sequence"/>
</dbReference>
<accession>A0A5D4NUV9</accession>
<proteinExistence type="predicted"/>
<evidence type="ECO:0000313" key="2">
    <source>
        <dbReference type="Proteomes" id="UP000322267"/>
    </source>
</evidence>